<evidence type="ECO:0000256" key="8">
    <source>
        <dbReference type="SAM" id="MobiDB-lite"/>
    </source>
</evidence>
<accession>A0A9P5ATK3</accession>
<evidence type="ECO:0000256" key="5">
    <source>
        <dbReference type="ARBA" id="ARBA00023136"/>
    </source>
</evidence>
<organism evidence="12 13">
    <name type="scientific">Fusarium beomiforme</name>
    <dbReference type="NCBI Taxonomy" id="44412"/>
    <lineage>
        <taxon>Eukaryota</taxon>
        <taxon>Fungi</taxon>
        <taxon>Dikarya</taxon>
        <taxon>Ascomycota</taxon>
        <taxon>Pezizomycotina</taxon>
        <taxon>Sordariomycetes</taxon>
        <taxon>Hypocreomycetidae</taxon>
        <taxon>Hypocreales</taxon>
        <taxon>Nectriaceae</taxon>
        <taxon>Fusarium</taxon>
        <taxon>Fusarium burgessii species complex</taxon>
    </lineage>
</organism>
<dbReference type="InterPro" id="IPR047794">
    <property type="entry name" value="C45_proenzyme-like"/>
</dbReference>
<dbReference type="GO" id="GO:0008270">
    <property type="term" value="F:zinc ion binding"/>
    <property type="evidence" value="ECO:0007669"/>
    <property type="project" value="InterPro"/>
</dbReference>
<dbReference type="PANTHER" id="PTHR43791">
    <property type="entry name" value="PERMEASE-RELATED"/>
    <property type="match status" value="1"/>
</dbReference>
<feature type="region of interest" description="Disordered" evidence="8">
    <location>
        <begin position="19"/>
        <end position="45"/>
    </location>
</feature>
<protein>
    <submittedName>
        <fullName evidence="12">DAL5-Allantoate and ureidosuccinate permease</fullName>
    </submittedName>
</protein>
<feature type="transmembrane region" description="Helical" evidence="9">
    <location>
        <begin position="123"/>
        <end position="143"/>
    </location>
</feature>
<keyword evidence="7" id="KW-0539">Nucleus</keyword>
<dbReference type="OrthoDB" id="189997at2759"/>
<feature type="transmembrane region" description="Helical" evidence="9">
    <location>
        <begin position="218"/>
        <end position="241"/>
    </location>
</feature>
<feature type="region of interest" description="Disordered" evidence="8">
    <location>
        <begin position="563"/>
        <end position="618"/>
    </location>
</feature>
<dbReference type="SUPFAM" id="SSF103473">
    <property type="entry name" value="MFS general substrate transporter"/>
    <property type="match status" value="1"/>
</dbReference>
<evidence type="ECO:0000256" key="4">
    <source>
        <dbReference type="ARBA" id="ARBA00022989"/>
    </source>
</evidence>
<dbReference type="PROSITE" id="PS50850">
    <property type="entry name" value="MFS"/>
    <property type="match status" value="1"/>
</dbReference>
<evidence type="ECO:0000259" key="10">
    <source>
        <dbReference type="PROSITE" id="PS50048"/>
    </source>
</evidence>
<feature type="domain" description="Major facilitator superfamily (MFS) profile" evidence="11">
    <location>
        <begin position="54"/>
        <end position="474"/>
    </location>
</feature>
<feature type="transmembrane region" description="Helical" evidence="9">
    <location>
        <begin position="385"/>
        <end position="404"/>
    </location>
</feature>
<dbReference type="GO" id="GO:0016020">
    <property type="term" value="C:membrane"/>
    <property type="evidence" value="ECO:0007669"/>
    <property type="project" value="UniProtKB-SubCell"/>
</dbReference>
<feature type="transmembrane region" description="Helical" evidence="9">
    <location>
        <begin position="330"/>
        <end position="348"/>
    </location>
</feature>
<feature type="domain" description="Zn(2)-C6 fungal-type" evidence="10">
    <location>
        <begin position="522"/>
        <end position="552"/>
    </location>
</feature>
<dbReference type="PROSITE" id="PS50048">
    <property type="entry name" value="ZN2_CY6_FUNGAL_2"/>
    <property type="match status" value="1"/>
</dbReference>
<sequence length="1525" mass="170976">MDKLLRPATTIPTNSTVGMSECIEDNASDRKPTATVDDGEKRSEDLGSAPLGHVYSSKENARVRWKLDLILLPMVALSEASIFGIKEDLHLVGQQYSWSSSIFYLGYLVWQYPSSLLMQKLPIGRYFGVMIFLWGLTAFTTAFTKGFTTLCANRVFLGVFESCMSPILTILISQYWTREEQPLRTSLWWSASAVGSFIADAITYGISGKDHSGSKYAVWQIVYLVFGPITMFWGVIIFFAVPASPINAWFLNKKEKNIATDRVLKNHTTIRNTEYKWYQVQECLMDPQPWILALHAFLQCLQGGGLTSFSKIVLTQTLGYSSRQATLMGMPSNTIHLVSVVFAGWFCTRFRNTRCYVMMATNIIVLIGAVSVGNLPESNHSGRLGSFYIIYVNTVPFGLSMSMLSSNIAGFTKKSTASVMMFLGYCFGQFAGPQFFITSESPEFPTAFRAFYSSVSAMIVLEIVLLIYIKYQNRRRDRQNIQATHDSDVAEDDLDLTDWQQSSFSVYLDQQGIGPRLPIMSLCSTCTRKKISCDQLKPRCSPCRRSHLKCVYEPSPHAVFEFRDETEQIRTQSGRGKKRKSSLGGESSSRQSNHGELSPQAQTRSTIDESAPSEALEPQSSLAALLNTEAMPWMDGIFDSYPDQQWDLTPDSAVLFSTGAQTWVPDAESSDQLSIDLKVNSLCSGSPQTVSDRVLAQHYTQNLASKYSSKGQTWNSHTYFFNRFNPSHPFVISSLYAWTAAHLYCNGTLGSESSALDHYDKSLSGLGDQLGVHLDVGGGDDETAQTWPHLITQNDDLDAVSVTLYFLAWTDLLLSRRACLKRMLSFEASLLQCRSNGDRSQSVYARMAVWFCFLDGRIALFSDGEDRIIQYLGNDSGLVLAVDRSYDFLQREYTLLYPNEERRWDEAHRPLYVATCRLVALLGMISRRDSSTQDEIGETRVQELVQSVNQGLASISEAKATENKVLSIFLTTNALFHAVTIYASRVYQPGAALYTESKHAEEITAITRRFYQKLKRPRTETPTTKIWPIPLIMAAIEAKDPIYRDWALQHIRDCCHAGKHFVNACAFIERVHAAEEGAGCRTDLSQIAKDMGDDFLLPYNMPSSESPVMEAPRSSCYQHIIVTGTPYERGLSHGRQVADKVRANIEYYKLPGKLPHWSISSKIIKTVYLPAFEKFYPSGLEEIRGIADGAGVTIEEVVMLNARYDLGRCMYRLQDGGKTPQELDGHDECTSGFFPPEAVASGHSLAVHNWDMSNHLYNQDLIIYLEVHPDPSEDRPSMFILTEAGQLIRSGMNSAGMSVTANSLLSSEDYVPISHIDQDGNYQEIKDPKLVLPLSVARRVFLEYSNYAEGLVAINAFPRHVSGNLHVSAAEGFAMAMEVAPSRVYKYYGNIDDNYLIHSNHFLSPEFLSRDDVFDRYPGGSSWFRCPRAEKGVRADCAAGRLTPEKIRTAFSDHLAYPESLCNHPNLKQRNTPSAVLTGYTSKQNMTVAFVIYDLLERTITVCKGPPCEGVLQKFKLQERPRYKA</sequence>
<feature type="transmembrane region" description="Helical" evidence="9">
    <location>
        <begin position="416"/>
        <end position="437"/>
    </location>
</feature>
<evidence type="ECO:0000256" key="6">
    <source>
        <dbReference type="ARBA" id="ARBA00023180"/>
    </source>
</evidence>
<dbReference type="Pfam" id="PF03417">
    <property type="entry name" value="AAT"/>
    <property type="match status" value="1"/>
</dbReference>
<evidence type="ECO:0000313" key="12">
    <source>
        <dbReference type="EMBL" id="KAF4343582.1"/>
    </source>
</evidence>
<proteinExistence type="predicted"/>
<evidence type="ECO:0000256" key="1">
    <source>
        <dbReference type="ARBA" id="ARBA00004141"/>
    </source>
</evidence>
<dbReference type="Gene3D" id="1.20.1250.20">
    <property type="entry name" value="MFS general substrate transporter like domains"/>
    <property type="match status" value="2"/>
</dbReference>
<keyword evidence="13" id="KW-1185">Reference proteome</keyword>
<dbReference type="Proteomes" id="UP000730481">
    <property type="component" value="Unassembled WGS sequence"/>
</dbReference>
<reference evidence="12" key="1">
    <citation type="journal article" date="2017" name="Mycologia">
        <title>Fusarium algeriense, sp. nov., a novel toxigenic crown rot pathogen of durum wheat from Algeria is nested in the Fusarium burgessii species complex.</title>
        <authorList>
            <person name="Laraba I."/>
            <person name="Keddad A."/>
            <person name="Boureghda H."/>
            <person name="Abdallah N."/>
            <person name="Vaughan M.M."/>
            <person name="Proctor R.H."/>
            <person name="Busman M."/>
            <person name="O'Donnell K."/>
        </authorList>
    </citation>
    <scope>NUCLEOTIDE SEQUENCE</scope>
    <source>
        <strain evidence="12">NRRL 25174</strain>
    </source>
</reference>
<keyword evidence="5 9" id="KW-0472">Membrane</keyword>
<reference evidence="12" key="2">
    <citation type="submission" date="2020-02" db="EMBL/GenBank/DDBJ databases">
        <title>Identification and distribution of gene clusters putatively required for synthesis of sphingolipid metabolism inhibitors in phylogenetically diverse species of the filamentous fungus Fusarium.</title>
        <authorList>
            <person name="Kim H.-S."/>
            <person name="Busman M."/>
            <person name="Brown D.W."/>
            <person name="Divon H."/>
            <person name="Uhlig S."/>
            <person name="Proctor R.H."/>
        </authorList>
    </citation>
    <scope>NUCLEOTIDE SEQUENCE</scope>
    <source>
        <strain evidence="12">NRRL 25174</strain>
    </source>
</reference>
<dbReference type="SUPFAM" id="SSF57701">
    <property type="entry name" value="Zn2/Cys6 DNA-binding domain"/>
    <property type="match status" value="1"/>
</dbReference>
<evidence type="ECO:0000256" key="9">
    <source>
        <dbReference type="SAM" id="Phobius"/>
    </source>
</evidence>
<feature type="transmembrane region" description="Helical" evidence="9">
    <location>
        <begin position="188"/>
        <end position="206"/>
    </location>
</feature>
<feature type="transmembrane region" description="Helical" evidence="9">
    <location>
        <begin position="355"/>
        <end position="373"/>
    </location>
</feature>
<dbReference type="InterPro" id="IPR036864">
    <property type="entry name" value="Zn2-C6_fun-type_DNA-bd_sf"/>
</dbReference>
<evidence type="ECO:0000256" key="3">
    <source>
        <dbReference type="ARBA" id="ARBA00022692"/>
    </source>
</evidence>
<dbReference type="CDD" id="cd00067">
    <property type="entry name" value="GAL4"/>
    <property type="match status" value="1"/>
</dbReference>
<feature type="transmembrane region" description="Helical" evidence="9">
    <location>
        <begin position="155"/>
        <end position="176"/>
    </location>
</feature>
<feature type="transmembrane region" description="Helical" evidence="9">
    <location>
        <begin position="449"/>
        <end position="469"/>
    </location>
</feature>
<dbReference type="InterPro" id="IPR005079">
    <property type="entry name" value="Peptidase_C45_hydrolase"/>
</dbReference>
<dbReference type="InterPro" id="IPR036259">
    <property type="entry name" value="MFS_trans_sf"/>
</dbReference>
<gene>
    <name evidence="12" type="ORF">FBEOM_2492</name>
</gene>
<dbReference type="InterPro" id="IPR001138">
    <property type="entry name" value="Zn2Cys6_DnaBD"/>
</dbReference>
<dbReference type="Gene3D" id="4.10.240.10">
    <property type="entry name" value="Zn(2)-C6 fungal-type DNA-binding domain"/>
    <property type="match status" value="1"/>
</dbReference>
<comment type="caution">
    <text evidence="12">The sequence shown here is derived from an EMBL/GenBank/DDBJ whole genome shotgun (WGS) entry which is preliminary data.</text>
</comment>
<feature type="compositionally biased region" description="Basic and acidic residues" evidence="8">
    <location>
        <begin position="27"/>
        <end position="45"/>
    </location>
</feature>
<dbReference type="NCBIfam" id="NF040521">
    <property type="entry name" value="C45_proenzyme"/>
    <property type="match status" value="1"/>
</dbReference>
<keyword evidence="2" id="KW-0813">Transport</keyword>
<name>A0A9P5ATK3_9HYPO</name>
<dbReference type="InterPro" id="IPR011701">
    <property type="entry name" value="MFS"/>
</dbReference>
<dbReference type="Gene3D" id="1.10.10.2120">
    <property type="match status" value="1"/>
</dbReference>
<dbReference type="InterPro" id="IPR020846">
    <property type="entry name" value="MFS_dom"/>
</dbReference>
<dbReference type="Pfam" id="PF07690">
    <property type="entry name" value="MFS_1"/>
    <property type="match status" value="1"/>
</dbReference>
<dbReference type="PANTHER" id="PTHR43791:SF97">
    <property type="entry name" value="ALLANTOATE TRANSPORTER, PUTATIVE (AFU_ORTHOLOGUE AFUA_1G14700)-RELATED"/>
    <property type="match status" value="1"/>
</dbReference>
<feature type="compositionally biased region" description="Low complexity" evidence="8">
    <location>
        <begin position="582"/>
        <end position="592"/>
    </location>
</feature>
<evidence type="ECO:0000256" key="7">
    <source>
        <dbReference type="ARBA" id="ARBA00023242"/>
    </source>
</evidence>
<dbReference type="GO" id="GO:0022857">
    <property type="term" value="F:transmembrane transporter activity"/>
    <property type="evidence" value="ECO:0007669"/>
    <property type="project" value="InterPro"/>
</dbReference>
<evidence type="ECO:0000313" key="13">
    <source>
        <dbReference type="Proteomes" id="UP000730481"/>
    </source>
</evidence>
<keyword evidence="4 9" id="KW-1133">Transmembrane helix</keyword>
<dbReference type="Gene3D" id="3.60.60.10">
    <property type="entry name" value="Penicillin V Acylase, Chain A"/>
    <property type="match status" value="1"/>
</dbReference>
<dbReference type="GO" id="GO:0000981">
    <property type="term" value="F:DNA-binding transcription factor activity, RNA polymerase II-specific"/>
    <property type="evidence" value="ECO:0007669"/>
    <property type="project" value="InterPro"/>
</dbReference>
<dbReference type="EMBL" id="PVQB02000088">
    <property type="protein sequence ID" value="KAF4343582.1"/>
    <property type="molecule type" value="Genomic_DNA"/>
</dbReference>
<dbReference type="Pfam" id="PF00172">
    <property type="entry name" value="Zn_clus"/>
    <property type="match status" value="1"/>
</dbReference>
<keyword evidence="6" id="KW-0325">Glycoprotein</keyword>
<comment type="subcellular location">
    <subcellularLocation>
        <location evidence="1">Membrane</location>
        <topology evidence="1">Multi-pass membrane protein</topology>
    </subcellularLocation>
</comment>
<evidence type="ECO:0000256" key="2">
    <source>
        <dbReference type="ARBA" id="ARBA00022448"/>
    </source>
</evidence>
<evidence type="ECO:0000259" key="11">
    <source>
        <dbReference type="PROSITE" id="PS50850"/>
    </source>
</evidence>
<keyword evidence="3 9" id="KW-0812">Transmembrane</keyword>